<evidence type="ECO:0000256" key="8">
    <source>
        <dbReference type="SAM" id="MobiDB-lite"/>
    </source>
</evidence>
<evidence type="ECO:0000256" key="7">
    <source>
        <dbReference type="RuleBase" id="RU361193"/>
    </source>
</evidence>
<feature type="binding site" evidence="6">
    <location>
        <position position="502"/>
    </location>
    <ligand>
        <name>Ca(2+)</name>
        <dbReference type="ChEBI" id="CHEBI:29108"/>
    </ligand>
</feature>
<organism evidence="10 11">
    <name type="scientific">Zygosaccharomyces rouxii</name>
    <dbReference type="NCBI Taxonomy" id="4956"/>
    <lineage>
        <taxon>Eukaryota</taxon>
        <taxon>Fungi</taxon>
        <taxon>Dikarya</taxon>
        <taxon>Ascomycota</taxon>
        <taxon>Saccharomycotina</taxon>
        <taxon>Saccharomycetes</taxon>
        <taxon>Saccharomycetales</taxon>
        <taxon>Saccharomycetaceae</taxon>
        <taxon>Zygosaccharomyces</taxon>
    </lineage>
</organism>
<evidence type="ECO:0000256" key="4">
    <source>
        <dbReference type="ARBA" id="ARBA00023180"/>
    </source>
</evidence>
<dbReference type="Pfam" id="PF01532">
    <property type="entry name" value="Glyco_hydro_47"/>
    <property type="match status" value="1"/>
</dbReference>
<keyword evidence="9" id="KW-0732">Signal</keyword>
<dbReference type="GO" id="GO:0004571">
    <property type="term" value="F:mannosyl-oligosaccharide 1,2-alpha-mannosidase activity"/>
    <property type="evidence" value="ECO:0007669"/>
    <property type="project" value="EnsemblFungi"/>
</dbReference>
<dbReference type="PANTHER" id="PTHR45679">
    <property type="entry name" value="ER DEGRADATION-ENHANCING ALPHA-MANNOSIDASE-LIKE PROTEIN 2"/>
    <property type="match status" value="1"/>
</dbReference>
<dbReference type="InterPro" id="IPR001382">
    <property type="entry name" value="Glyco_hydro_47"/>
</dbReference>
<dbReference type="OMA" id="EAHPMWL"/>
<feature type="chain" id="PRO_5010275488" description="alpha-1,2-Mannosidase" evidence="9">
    <location>
        <begin position="21"/>
        <end position="812"/>
    </location>
</feature>
<gene>
    <name evidence="10" type="ORF">ZYGR_0Z00210</name>
</gene>
<feature type="region of interest" description="Disordered" evidence="8">
    <location>
        <begin position="570"/>
        <end position="590"/>
    </location>
</feature>
<dbReference type="InterPro" id="IPR036026">
    <property type="entry name" value="Seven-hairpin_glycosidases"/>
</dbReference>
<comment type="cofactor">
    <cofactor evidence="6">
        <name>Ca(2+)</name>
        <dbReference type="ChEBI" id="CHEBI:29108"/>
    </cofactor>
</comment>
<sequence>MLYTLIWVWVLLPIWAQASQEHFNRNDNSKQLQFEKYSFNRFELKHYRETVKDLFHFAHENYLQKGYPYDELRPIACIPKTRNFEDPDDEITNDVLGNFSVTLVDSLTTLAVMNDRPKFAEMVKLIEDTFPNKFNIDSTVQVFETTIRIVGGLISAHLYATDPSKKVYLGEEYKGSLLQLAKDMADRLLPSYLTLTGLPVPRINLRSKFDPISVESVSENNVAAMVSPIFEFTMLSYLTLDSKYADVTRYAMNKTWALRTELQLLPMSFNPQSGQCYTPISGVGASIDSFYEYALKGAILFDDDGLLKIWQDAYNSLNTNSRADWFYTNVQSTTGQLQTLWIDSLSAFFPGLQVLAGDVEDAILKHMLTLKLWNTFGGVPERWDFQTLAAFEKKKEFTPEDIKSFVPLEWYPLRPEFVESTYFLYRATRDPFYLNVGVAILESLQTRFKHECGFGGFQDVTTGEPQDRMETFILSETLKYLYLLFDVDNELHSTRDNVVFSTEAHPMWLTPKMINNYEQNKYFNDTVYREHLRACRKRDRKSALHENERTFMGGKLLRFAKSLFTADQEPTKDISTHAQPEPEEQPDASKPSVYEQMCFPVDFAAPHTDKPQWLHSHLLSHFDRLFEIDRRYNSTLIRPKHMQNVVPMELQRGFYEKWAHDKFAHSRPMPSTEALEIVLDLPGECQLIRLPDGSIHRETLGGRNKIRLEKIEPGKIDVYGRILDPQLFVSARCKDVFKSTCDKIDRLYTPSLLYRATVLNGINLPADANLTINRKTVFKTQREENTFRDLFGQNSYNQLMLECTPIINMLMQ</sequence>
<dbReference type="SUPFAM" id="SSF48225">
    <property type="entry name" value="Seven-hairpin glycosidases"/>
    <property type="match status" value="1"/>
</dbReference>
<feature type="active site" evidence="5">
    <location>
        <position position="288"/>
    </location>
</feature>
<dbReference type="GO" id="GO:0016020">
    <property type="term" value="C:membrane"/>
    <property type="evidence" value="ECO:0007669"/>
    <property type="project" value="InterPro"/>
</dbReference>
<dbReference type="PRINTS" id="PR00747">
    <property type="entry name" value="GLYHDRLASE47"/>
</dbReference>
<dbReference type="GO" id="GO:0030246">
    <property type="term" value="F:carbohydrate binding"/>
    <property type="evidence" value="ECO:0007669"/>
    <property type="project" value="EnsemblFungi"/>
</dbReference>
<feature type="active site" description="Proton donor" evidence="5">
    <location>
        <position position="144"/>
    </location>
</feature>
<dbReference type="GO" id="GO:1904380">
    <property type="term" value="P:endoplasmic reticulum mannose trimming"/>
    <property type="evidence" value="ECO:0007669"/>
    <property type="project" value="EnsemblFungi"/>
</dbReference>
<dbReference type="GO" id="GO:1900103">
    <property type="term" value="P:positive regulation of endoplasmic reticulum unfolded protein response"/>
    <property type="evidence" value="ECO:0007669"/>
    <property type="project" value="EnsemblFungi"/>
</dbReference>
<feature type="active site" evidence="5">
    <location>
        <position position="416"/>
    </location>
</feature>
<evidence type="ECO:0000313" key="10">
    <source>
        <dbReference type="EMBL" id="GAV50598.1"/>
    </source>
</evidence>
<evidence type="ECO:0000313" key="11">
    <source>
        <dbReference type="Proteomes" id="UP000187013"/>
    </source>
</evidence>
<dbReference type="EMBL" id="BDGX01000026">
    <property type="protein sequence ID" value="GAV50598.1"/>
    <property type="molecule type" value="Genomic_DNA"/>
</dbReference>
<keyword evidence="7" id="KW-0378">Hydrolase</keyword>
<dbReference type="Proteomes" id="UP000187013">
    <property type="component" value="Unassembled WGS sequence"/>
</dbReference>
<reference evidence="10 11" key="1">
    <citation type="submission" date="2016-08" db="EMBL/GenBank/DDBJ databases">
        <title>Draft genome sequence of allopolyploid Zygosaccharomyces rouxii.</title>
        <authorList>
            <person name="Watanabe J."/>
            <person name="Uehara K."/>
            <person name="Mogi Y."/>
            <person name="Tsukioka Y."/>
        </authorList>
    </citation>
    <scope>NUCLEOTIDE SEQUENCE [LARGE SCALE GENOMIC DNA]</scope>
    <source>
        <strain evidence="10 11">NBRC 110957</strain>
    </source>
</reference>
<dbReference type="GO" id="GO:0044322">
    <property type="term" value="C:endoplasmic reticulum quality control compartment"/>
    <property type="evidence" value="ECO:0007669"/>
    <property type="project" value="GOC"/>
</dbReference>
<evidence type="ECO:0000256" key="6">
    <source>
        <dbReference type="PIRSR" id="PIRSR601382-2"/>
    </source>
</evidence>
<dbReference type="eggNOG" id="KOG2429">
    <property type="taxonomic scope" value="Eukaryota"/>
</dbReference>
<feature type="signal peptide" evidence="9">
    <location>
        <begin position="1"/>
        <end position="20"/>
    </location>
</feature>
<name>A0A1Q3A4L2_ZYGRO</name>
<dbReference type="EC" id="3.2.1.-" evidence="7"/>
<comment type="subcellular location">
    <subcellularLocation>
        <location evidence="1">Endoplasmic reticulum</location>
    </subcellularLocation>
</comment>
<keyword evidence="7" id="KW-0326">Glycosidase</keyword>
<dbReference type="InterPro" id="IPR044674">
    <property type="entry name" value="EDEM1/2/3"/>
</dbReference>
<dbReference type="GO" id="GO:0005509">
    <property type="term" value="F:calcium ion binding"/>
    <property type="evidence" value="ECO:0007669"/>
    <property type="project" value="InterPro"/>
</dbReference>
<evidence type="ECO:0000256" key="3">
    <source>
        <dbReference type="ARBA" id="ARBA00022824"/>
    </source>
</evidence>
<dbReference type="GO" id="GO:0106055">
    <property type="term" value="C:mannosyl-oligosaccharide 1,2-alpha-mannosidase complex"/>
    <property type="evidence" value="ECO:0007669"/>
    <property type="project" value="EnsemblFungi"/>
</dbReference>
<comment type="similarity">
    <text evidence="2 7">Belongs to the glycosyl hydrolase 47 family.</text>
</comment>
<proteinExistence type="inferred from homology"/>
<comment type="caution">
    <text evidence="10">The sequence shown here is derived from an EMBL/GenBank/DDBJ whole genome shotgun (WGS) entry which is preliminary data.</text>
</comment>
<evidence type="ECO:0000256" key="1">
    <source>
        <dbReference type="ARBA" id="ARBA00004240"/>
    </source>
</evidence>
<accession>A0A1Q3A4L2</accession>
<evidence type="ECO:0000256" key="5">
    <source>
        <dbReference type="PIRSR" id="PIRSR601382-1"/>
    </source>
</evidence>
<dbReference type="OrthoDB" id="8118055at2759"/>
<keyword evidence="4" id="KW-0325">Glycoprotein</keyword>
<dbReference type="AlphaFoldDB" id="A0A1Q3A4L2"/>
<keyword evidence="6" id="KW-0106">Calcium</keyword>
<feature type="active site" description="Proton donor" evidence="5">
    <location>
        <position position="381"/>
    </location>
</feature>
<dbReference type="GO" id="GO:0005975">
    <property type="term" value="P:carbohydrate metabolic process"/>
    <property type="evidence" value="ECO:0007669"/>
    <property type="project" value="InterPro"/>
</dbReference>
<keyword evidence="6" id="KW-0479">Metal-binding</keyword>
<dbReference type="InterPro" id="IPR012341">
    <property type="entry name" value="6hp_glycosidase-like_sf"/>
</dbReference>
<evidence type="ECO:0000256" key="2">
    <source>
        <dbReference type="ARBA" id="ARBA00007658"/>
    </source>
</evidence>
<dbReference type="GO" id="GO:0097466">
    <property type="term" value="P:ubiquitin-dependent glycoprotein ERAD pathway"/>
    <property type="evidence" value="ECO:0007669"/>
    <property type="project" value="EnsemblFungi"/>
</dbReference>
<protein>
    <recommendedName>
        <fullName evidence="7">alpha-1,2-Mannosidase</fullName>
        <ecNumber evidence="7">3.2.1.-</ecNumber>
    </recommendedName>
</protein>
<evidence type="ECO:0000256" key="9">
    <source>
        <dbReference type="SAM" id="SignalP"/>
    </source>
</evidence>
<dbReference type="PANTHER" id="PTHR45679:SF5">
    <property type="entry name" value="ER DEGRADATION-ENHANCING ALPHA-MANNOSIDASE-LIKE PROTEIN 1"/>
    <property type="match status" value="1"/>
</dbReference>
<keyword evidence="3" id="KW-0256">Endoplasmic reticulum</keyword>
<dbReference type="Gene3D" id="1.50.10.10">
    <property type="match status" value="1"/>
</dbReference>